<evidence type="ECO:0000259" key="2">
    <source>
        <dbReference type="Pfam" id="PF04453"/>
    </source>
</evidence>
<evidence type="ECO:0000313" key="4">
    <source>
        <dbReference type="Proteomes" id="UP000017819"/>
    </source>
</evidence>
<dbReference type="InterPro" id="IPR020889">
    <property type="entry name" value="LipoPS_assembly_LptD"/>
</dbReference>
<dbReference type="PANTHER" id="PTHR30189">
    <property type="entry name" value="LPS-ASSEMBLY PROTEIN"/>
    <property type="match status" value="1"/>
</dbReference>
<dbReference type="GO" id="GO:0043165">
    <property type="term" value="P:Gram-negative-bacterium-type cell outer membrane assembly"/>
    <property type="evidence" value="ECO:0007669"/>
    <property type="project" value="UniProtKB-UniRule"/>
</dbReference>
<comment type="function">
    <text evidence="1">Involved in the assembly of lipopolysaccharide (LPS) at the surface of the outer membrane.</text>
</comment>
<proteinExistence type="inferred from homology"/>
<dbReference type="Pfam" id="PF04453">
    <property type="entry name" value="LptD"/>
    <property type="match status" value="1"/>
</dbReference>
<keyword evidence="4" id="KW-1185">Reference proteome</keyword>
<evidence type="ECO:0000313" key="3">
    <source>
        <dbReference type="EMBL" id="ESR27226.1"/>
    </source>
</evidence>
<dbReference type="Proteomes" id="UP000017819">
    <property type="component" value="Unassembled WGS sequence"/>
</dbReference>
<organism evidence="3 4">
    <name type="scientific">Lutibaculum baratangense AMV1</name>
    <dbReference type="NCBI Taxonomy" id="631454"/>
    <lineage>
        <taxon>Bacteria</taxon>
        <taxon>Pseudomonadati</taxon>
        <taxon>Pseudomonadota</taxon>
        <taxon>Alphaproteobacteria</taxon>
        <taxon>Hyphomicrobiales</taxon>
        <taxon>Tepidamorphaceae</taxon>
        <taxon>Lutibaculum</taxon>
    </lineage>
</organism>
<feature type="domain" description="LptD C-terminal" evidence="2">
    <location>
        <begin position="298"/>
        <end position="737"/>
    </location>
</feature>
<dbReference type="InterPro" id="IPR050218">
    <property type="entry name" value="LptD"/>
</dbReference>
<comment type="subcellular location">
    <subcellularLocation>
        <location evidence="1">Cell outer membrane</location>
    </subcellularLocation>
</comment>
<dbReference type="STRING" id="631454.N177_0205"/>
<dbReference type="AlphaFoldDB" id="V4RMG6"/>
<dbReference type="GO" id="GO:1990351">
    <property type="term" value="C:transporter complex"/>
    <property type="evidence" value="ECO:0007669"/>
    <property type="project" value="TreeGrafter"/>
</dbReference>
<comment type="subunit">
    <text evidence="1">Component of the lipopolysaccharide transport and assembly complex.</text>
</comment>
<dbReference type="PANTHER" id="PTHR30189:SF1">
    <property type="entry name" value="LPS-ASSEMBLY PROTEIN LPTD"/>
    <property type="match status" value="1"/>
</dbReference>
<name>V4RMG6_9HYPH</name>
<dbReference type="GO" id="GO:0015920">
    <property type="term" value="P:lipopolysaccharide transport"/>
    <property type="evidence" value="ECO:0007669"/>
    <property type="project" value="InterPro"/>
</dbReference>
<dbReference type="HAMAP" id="MF_01411">
    <property type="entry name" value="LPS_assembly_LptD"/>
    <property type="match status" value="1"/>
</dbReference>
<evidence type="ECO:0000256" key="1">
    <source>
        <dbReference type="HAMAP-Rule" id="MF_01411"/>
    </source>
</evidence>
<keyword evidence="1" id="KW-0732">Signal</keyword>
<comment type="caution">
    <text evidence="1">Lacks conserved residue(s) required for the propagation of feature annotation.</text>
</comment>
<sequence length="812" mass="90054">MAGSVLACLACAPALAQWEEDPAPAPATPFDLVTQSDPEARMLLEAEELVYDLDNDRVSAVGAVEIYYREYAIEAPEVIYDQRTQRVVARGGVKVTEPDGNVLYADHIELTDDFRQGFLQELTLVTPERARFAAANAERIDDNITIFNRGVYTACEPCREQPDKAPVWQLKAARIIHDQDEKVVRYEDASFEFLGVPVAYLPFFSHPDPTVTRKSGFLRPDIRYASDVGFSVGIPYFFNLAPNYDLTVTGAAFSNQGLLADVEWRHRLVNGSYSIRAAGINQMNPDDFESVQSNRDWRGALQAQGAFNINEFWQWGFQGHLISDSKFLDDYYFDSDTQLRDTLFLTGMSARNYFDARIINYQVLREYDESTSVTPAEFYAASDTYGHSNYFDHPNNELPVVHPVVDYNYILDRPVLGGRVSFDANFLSLSRADADFVAADGSGCPLYGLETGNFSTDPNALTAENLEDCTLLGVPGDMTRLVAQASWERSLVTPAGQIITPFASLRGDAYAIDVEDPYLGTAGFPVVGQFINTGEDQLVRGMATLGLEGRWPILVTAGWGYQVFEPVAQLVARPDAEDNSLIPNEDAISLVFDDTNLFSRDKFSGYDRLEGGTRLNAGVRYKMQANAGFSASALFGQSYHLAGENPFPLGSGLETDRSDYVAAAYVSPIDSLEIGSRVRLDEDDFQVMRQDFQVRGTVGPVSGIGIYTSISADPTRNVLYDRREVQGLGSLQLNDEWKVFGGARYELEGPNDSQWIAQSIGIGYEDECIAFAIQYEQTFVRDGNIEPDERITFSLSLRTLTETRLSASLDGS</sequence>
<keyword evidence="1" id="KW-0472">Membrane</keyword>
<comment type="caution">
    <text evidence="3">The sequence shown here is derived from an EMBL/GenBank/DDBJ whole genome shotgun (WGS) entry which is preliminary data.</text>
</comment>
<dbReference type="InterPro" id="IPR007543">
    <property type="entry name" value="LptD_C"/>
</dbReference>
<reference evidence="3 4" key="1">
    <citation type="journal article" date="2014" name="Genome Announc.">
        <title>Draft Genome Sequence of Lutibaculum baratangense Strain AMV1T, Isolated from a Mud Volcano in Andamans, India.</title>
        <authorList>
            <person name="Singh A."/>
            <person name="Sreenivas A."/>
            <person name="Sathyanarayana Reddy G."/>
            <person name="Pinnaka A.K."/>
            <person name="Shivaji S."/>
        </authorList>
    </citation>
    <scope>NUCLEOTIDE SEQUENCE [LARGE SCALE GENOMIC DNA]</scope>
    <source>
        <strain evidence="3 4">AMV1</strain>
    </source>
</reference>
<dbReference type="PATRIC" id="fig|631454.5.peg.203"/>
<dbReference type="GO" id="GO:0009279">
    <property type="term" value="C:cell outer membrane"/>
    <property type="evidence" value="ECO:0007669"/>
    <property type="project" value="UniProtKB-SubCell"/>
</dbReference>
<protein>
    <recommendedName>
        <fullName evidence="1">LPS-assembly protein LptD</fullName>
    </recommendedName>
</protein>
<keyword evidence="1" id="KW-0998">Cell outer membrane</keyword>
<dbReference type="eggNOG" id="COG1452">
    <property type="taxonomic scope" value="Bacteria"/>
</dbReference>
<dbReference type="EMBL" id="AWXZ01000007">
    <property type="protein sequence ID" value="ESR27226.1"/>
    <property type="molecule type" value="Genomic_DNA"/>
</dbReference>
<comment type="similarity">
    <text evidence="1">Belongs to the LptD family.</text>
</comment>
<accession>V4RMG6</accession>
<gene>
    <name evidence="1" type="primary">lptD</name>
    <name evidence="3" type="ORF">N177_0205</name>
</gene>